<dbReference type="Gene3D" id="3.30.160.60">
    <property type="entry name" value="Classic Zinc Finger"/>
    <property type="match status" value="1"/>
</dbReference>
<dbReference type="Pfam" id="PF12874">
    <property type="entry name" value="zf-met"/>
    <property type="match status" value="1"/>
</dbReference>
<comment type="caution">
    <text evidence="7">The sequence shown here is derived from an EMBL/GenBank/DDBJ whole genome shotgun (WGS) entry which is preliminary data.</text>
</comment>
<evidence type="ECO:0000313" key="8">
    <source>
        <dbReference type="Proteomes" id="UP001360560"/>
    </source>
</evidence>
<keyword evidence="1" id="KW-0479">Metal-binding</keyword>
<dbReference type="InterPro" id="IPR003604">
    <property type="entry name" value="Matrin/U1-like-C_Znf_C2H2"/>
</dbReference>
<dbReference type="InterPro" id="IPR036236">
    <property type="entry name" value="Znf_C2H2_sf"/>
</dbReference>
<sequence>MSGKEEKEESLSSVNSYGRRTWNRDAYAKLAQQKKSRPVRPDETSKKDITQRKVNIDFDANINKVQLVDQSASVSIHKGKSSGFYCEICNLTFKDNLSFLNHINSPKHLENSEFKTRNLNKNITLEDIRKKLKSVHDAKLRQKENENDLEVFNLKRRIENRKIFEDHEAERKRQKKKEKKTRKYETKINEEKSNSVSATNNEMMEAMGFSSFGTSKK</sequence>
<proteinExistence type="predicted"/>
<evidence type="ECO:0000313" key="7">
    <source>
        <dbReference type="EMBL" id="GMM33384.1"/>
    </source>
</evidence>
<feature type="compositionally biased region" description="Basic and acidic residues" evidence="5">
    <location>
        <begin position="39"/>
        <end position="48"/>
    </location>
</feature>
<evidence type="ECO:0000256" key="4">
    <source>
        <dbReference type="ARBA" id="ARBA00023242"/>
    </source>
</evidence>
<dbReference type="GO" id="GO:0003676">
    <property type="term" value="F:nucleic acid binding"/>
    <property type="evidence" value="ECO:0007669"/>
    <property type="project" value="InterPro"/>
</dbReference>
<dbReference type="GO" id="GO:0008270">
    <property type="term" value="F:zinc ion binding"/>
    <property type="evidence" value="ECO:0007669"/>
    <property type="project" value="UniProtKB-KW"/>
</dbReference>
<feature type="region of interest" description="Disordered" evidence="5">
    <location>
        <begin position="168"/>
        <end position="217"/>
    </location>
</feature>
<keyword evidence="4" id="KW-0539">Nucleus</keyword>
<dbReference type="SUPFAM" id="SSF57667">
    <property type="entry name" value="beta-beta-alpha zinc fingers"/>
    <property type="match status" value="1"/>
</dbReference>
<dbReference type="RefSeq" id="XP_064850384.1">
    <property type="nucleotide sequence ID" value="XM_064994312.1"/>
</dbReference>
<evidence type="ECO:0000256" key="5">
    <source>
        <dbReference type="SAM" id="MobiDB-lite"/>
    </source>
</evidence>
<protein>
    <submittedName>
        <fullName evidence="7">U4/U6-U5 snRNP complex subunit</fullName>
    </submittedName>
</protein>
<dbReference type="GO" id="GO:0046540">
    <property type="term" value="C:U4/U6 x U5 tri-snRNP complex"/>
    <property type="evidence" value="ECO:0007669"/>
    <property type="project" value="TreeGrafter"/>
</dbReference>
<dbReference type="AlphaFoldDB" id="A0AAV5QF73"/>
<dbReference type="Proteomes" id="UP001360560">
    <property type="component" value="Unassembled WGS sequence"/>
</dbReference>
<evidence type="ECO:0000256" key="3">
    <source>
        <dbReference type="ARBA" id="ARBA00022833"/>
    </source>
</evidence>
<feature type="domain" description="C2H2-type" evidence="6">
    <location>
        <begin position="86"/>
        <end position="108"/>
    </location>
</feature>
<dbReference type="PANTHER" id="PTHR45986:SF1">
    <property type="entry name" value="ZINC FINGER MATRIN-TYPE PROTEIN 2"/>
    <property type="match status" value="1"/>
</dbReference>
<reference evidence="7 8" key="1">
    <citation type="journal article" date="2023" name="Elife">
        <title>Identification of key yeast species and microbe-microbe interactions impacting larval growth of Drosophila in the wild.</title>
        <authorList>
            <person name="Mure A."/>
            <person name="Sugiura Y."/>
            <person name="Maeda R."/>
            <person name="Honda K."/>
            <person name="Sakurai N."/>
            <person name="Takahashi Y."/>
            <person name="Watada M."/>
            <person name="Katoh T."/>
            <person name="Gotoh A."/>
            <person name="Gotoh Y."/>
            <person name="Taniguchi I."/>
            <person name="Nakamura K."/>
            <person name="Hayashi T."/>
            <person name="Katayama T."/>
            <person name="Uemura T."/>
            <person name="Hattori Y."/>
        </authorList>
    </citation>
    <scope>NUCLEOTIDE SEQUENCE [LARGE SCALE GENOMIC DNA]</scope>
    <source>
        <strain evidence="7 8">SC-9</strain>
    </source>
</reference>
<dbReference type="PANTHER" id="PTHR45986">
    <property type="entry name" value="ZINC FINGER MATRIN-TYPE PROTEIN 2"/>
    <property type="match status" value="1"/>
</dbReference>
<organism evidence="7 8">
    <name type="scientific">Saccharomycopsis crataegensis</name>
    <dbReference type="NCBI Taxonomy" id="43959"/>
    <lineage>
        <taxon>Eukaryota</taxon>
        <taxon>Fungi</taxon>
        <taxon>Dikarya</taxon>
        <taxon>Ascomycota</taxon>
        <taxon>Saccharomycotina</taxon>
        <taxon>Saccharomycetes</taxon>
        <taxon>Saccharomycopsidaceae</taxon>
        <taxon>Saccharomycopsis</taxon>
    </lineage>
</organism>
<gene>
    <name evidence="7" type="ORF">DASC09_007090</name>
</gene>
<name>A0AAV5QF73_9ASCO</name>
<evidence type="ECO:0000256" key="2">
    <source>
        <dbReference type="ARBA" id="ARBA00022771"/>
    </source>
</evidence>
<evidence type="ECO:0000256" key="1">
    <source>
        <dbReference type="ARBA" id="ARBA00022723"/>
    </source>
</evidence>
<dbReference type="InterPro" id="IPR040107">
    <property type="entry name" value="Snu23"/>
</dbReference>
<feature type="compositionally biased region" description="Basic residues" evidence="5">
    <location>
        <begin position="172"/>
        <end position="182"/>
    </location>
</feature>
<dbReference type="InterPro" id="IPR013087">
    <property type="entry name" value="Znf_C2H2_type"/>
</dbReference>
<dbReference type="PROSITE" id="PS00028">
    <property type="entry name" value="ZINC_FINGER_C2H2_1"/>
    <property type="match status" value="1"/>
</dbReference>
<accession>A0AAV5QF73</accession>
<feature type="compositionally biased region" description="Basic and acidic residues" evidence="5">
    <location>
        <begin position="183"/>
        <end position="193"/>
    </location>
</feature>
<dbReference type="GO" id="GO:0000398">
    <property type="term" value="P:mRNA splicing, via spliceosome"/>
    <property type="evidence" value="ECO:0007669"/>
    <property type="project" value="InterPro"/>
</dbReference>
<feature type="region of interest" description="Disordered" evidence="5">
    <location>
        <begin position="27"/>
        <end position="48"/>
    </location>
</feature>
<dbReference type="EMBL" id="BTFZ01000001">
    <property type="protein sequence ID" value="GMM33384.1"/>
    <property type="molecule type" value="Genomic_DNA"/>
</dbReference>
<evidence type="ECO:0000259" key="6">
    <source>
        <dbReference type="PROSITE" id="PS00028"/>
    </source>
</evidence>
<keyword evidence="2" id="KW-0863">Zinc-finger</keyword>
<dbReference type="SMART" id="SM00451">
    <property type="entry name" value="ZnF_U1"/>
    <property type="match status" value="1"/>
</dbReference>
<keyword evidence="8" id="KW-1185">Reference proteome</keyword>
<keyword evidence="3" id="KW-0862">Zinc</keyword>
<dbReference type="GO" id="GO:0005681">
    <property type="term" value="C:spliceosomal complex"/>
    <property type="evidence" value="ECO:0007669"/>
    <property type="project" value="InterPro"/>
</dbReference>
<dbReference type="GeneID" id="90071363"/>